<proteinExistence type="predicted"/>
<organism evidence="2 3">
    <name type="scientific">Candidatus Thioglobus autotrophicus</name>
    <dbReference type="NCBI Taxonomy" id="1705394"/>
    <lineage>
        <taxon>Bacteria</taxon>
        <taxon>Pseudomonadati</taxon>
        <taxon>Pseudomonadota</taxon>
        <taxon>Gammaproteobacteria</taxon>
        <taxon>Candidatus Pseudothioglobaceae</taxon>
        <taxon>Candidatus Thioglobus</taxon>
    </lineage>
</organism>
<feature type="transmembrane region" description="Helical" evidence="1">
    <location>
        <begin position="21"/>
        <end position="41"/>
    </location>
</feature>
<dbReference type="AlphaFoldDB" id="A0A0M3TTQ6"/>
<gene>
    <name evidence="2" type="ORF">SP60_00770</name>
</gene>
<protein>
    <submittedName>
        <fullName evidence="2">Uncharacterized protein</fullName>
    </submittedName>
</protein>
<evidence type="ECO:0000313" key="3">
    <source>
        <dbReference type="Proteomes" id="UP000058020"/>
    </source>
</evidence>
<dbReference type="OrthoDB" id="7061015at2"/>
<reference evidence="2 3" key="1">
    <citation type="journal article" date="2015" name="Genome Announc.">
        <title>Genome Sequence of 'Candidatus Thioglobus autotrophica' Strain EF1, a Chemoautotroph from the SUP05 Clade of Marine Gammaproteobacteria.</title>
        <authorList>
            <person name="Shah V."/>
            <person name="Morris R.M."/>
        </authorList>
    </citation>
    <scope>NUCLEOTIDE SEQUENCE [LARGE SCALE GENOMIC DNA]</scope>
    <source>
        <strain evidence="2 3">EF1</strain>
    </source>
</reference>
<name>A0A0M3TTQ6_9GAMM</name>
<keyword evidence="3" id="KW-1185">Reference proteome</keyword>
<dbReference type="EMBL" id="CP010552">
    <property type="protein sequence ID" value="ALE51911.1"/>
    <property type="molecule type" value="Genomic_DNA"/>
</dbReference>
<sequence length="168" mass="18310">MIIKIDATEQERKAAKAAHELFTVNTILVHVIGTLGLIKLLNTSMNIAIGLTIVISMGIIFYTYLRTKKTKKDGAYLVYLHWQMSLNRYKILITAYVFYILISALGLVIGDGGVSSMDGTSITGSILTLLGTVPLFFAVLVSAVLGSGSMFNAGRGEVEQKFAQKYPQ</sequence>
<dbReference type="STRING" id="1705394.SP60_00770"/>
<keyword evidence="1" id="KW-1133">Transmembrane helix</keyword>
<feature type="transmembrane region" description="Helical" evidence="1">
    <location>
        <begin position="122"/>
        <end position="145"/>
    </location>
</feature>
<dbReference type="Proteomes" id="UP000058020">
    <property type="component" value="Chromosome"/>
</dbReference>
<evidence type="ECO:0000313" key="2">
    <source>
        <dbReference type="EMBL" id="ALE51911.1"/>
    </source>
</evidence>
<accession>A0A0M3TTQ6</accession>
<keyword evidence="1" id="KW-0472">Membrane</keyword>
<evidence type="ECO:0000256" key="1">
    <source>
        <dbReference type="SAM" id="Phobius"/>
    </source>
</evidence>
<feature type="transmembrane region" description="Helical" evidence="1">
    <location>
        <begin position="47"/>
        <end position="65"/>
    </location>
</feature>
<dbReference type="KEGG" id="tho:SP60_00770"/>
<feature type="transmembrane region" description="Helical" evidence="1">
    <location>
        <begin position="91"/>
        <end position="110"/>
    </location>
</feature>
<dbReference type="RefSeq" id="WP_053950827.1">
    <property type="nucleotide sequence ID" value="NZ_CP010552.1"/>
</dbReference>
<keyword evidence="1" id="KW-0812">Transmembrane</keyword>